<dbReference type="PANTHER" id="PTHR43249">
    <property type="entry name" value="UDP-N-ACETYL-2-AMINO-2-DEOXY-D-GLUCURONATE OXIDASE"/>
    <property type="match status" value="1"/>
</dbReference>
<evidence type="ECO:0000259" key="1">
    <source>
        <dbReference type="Pfam" id="PF01408"/>
    </source>
</evidence>
<keyword evidence="4" id="KW-1185">Reference proteome</keyword>
<sequence>MVDISSVRLGIVGLGNIGHHHAERFVDQGANLVGGVDIAEGARASFGDEFGVPTYQDHHELYDEVDAVAVTTPNKFHEQYVVDALDRGLDVLVEKPLANTLEAAERIADAAHAVDGFCMVGFHTRFENPVEVINGYRQEGRFGDLSHVEANYIRRRGVPGRGSWFTSKEVAGGGALIDIGVHAVDLSLYMLGYPDVEEVSGVTRSQFGGRDDYTYIQMWGDDQGPEGFNVDDSATAFIRCADDRTISLEVAWAVNRPKKQEYILRGTESGATFRPGEGVTFHESGTQGAGHMVESEVETRNEDAHAAEQTYFLEHCARGETPERNTVDQGLTVQRVLSAIYRSSETGEAVPVED</sequence>
<dbReference type="Pfam" id="PF22725">
    <property type="entry name" value="GFO_IDH_MocA_C3"/>
    <property type="match status" value="1"/>
</dbReference>
<dbReference type="InterPro" id="IPR052515">
    <property type="entry name" value="Gfo/Idh/MocA_Oxidoreductase"/>
</dbReference>
<organism evidence="3 4">
    <name type="scientific">Halosimplex rubrum</name>
    <dbReference type="NCBI Taxonomy" id="869889"/>
    <lineage>
        <taxon>Archaea</taxon>
        <taxon>Methanobacteriati</taxon>
        <taxon>Methanobacteriota</taxon>
        <taxon>Stenosarchaea group</taxon>
        <taxon>Halobacteria</taxon>
        <taxon>Halobacteriales</taxon>
        <taxon>Haloarculaceae</taxon>
        <taxon>Halosimplex</taxon>
    </lineage>
</organism>
<dbReference type="InterPro" id="IPR055170">
    <property type="entry name" value="GFO_IDH_MocA-like_dom"/>
</dbReference>
<dbReference type="RefSeq" id="WP_179908507.1">
    <property type="nucleotide sequence ID" value="NZ_CP058910.1"/>
</dbReference>
<protein>
    <submittedName>
        <fullName evidence="3">Gfo/Idh/MocA family oxidoreductase</fullName>
    </submittedName>
</protein>
<dbReference type="Gene3D" id="3.30.360.10">
    <property type="entry name" value="Dihydrodipicolinate Reductase, domain 2"/>
    <property type="match status" value="1"/>
</dbReference>
<name>A0A7D5T167_9EURY</name>
<dbReference type="PANTHER" id="PTHR43249:SF1">
    <property type="entry name" value="D-GLUCOSIDE 3-DEHYDROGENASE"/>
    <property type="match status" value="1"/>
</dbReference>
<dbReference type="EMBL" id="CP058910">
    <property type="protein sequence ID" value="QLH78628.1"/>
    <property type="molecule type" value="Genomic_DNA"/>
</dbReference>
<dbReference type="SUPFAM" id="SSF51735">
    <property type="entry name" value="NAD(P)-binding Rossmann-fold domains"/>
    <property type="match status" value="1"/>
</dbReference>
<dbReference type="Proteomes" id="UP000509667">
    <property type="component" value="Chromosome"/>
</dbReference>
<dbReference type="OrthoDB" id="226094at2157"/>
<accession>A0A7D5T167</accession>
<dbReference type="SUPFAM" id="SSF55347">
    <property type="entry name" value="Glyceraldehyde-3-phosphate dehydrogenase-like, C-terminal domain"/>
    <property type="match status" value="1"/>
</dbReference>
<evidence type="ECO:0000259" key="2">
    <source>
        <dbReference type="Pfam" id="PF22725"/>
    </source>
</evidence>
<dbReference type="Gene3D" id="3.40.50.720">
    <property type="entry name" value="NAD(P)-binding Rossmann-like Domain"/>
    <property type="match status" value="1"/>
</dbReference>
<feature type="domain" description="GFO/IDH/MocA-like oxidoreductase" evidence="2">
    <location>
        <begin position="138"/>
        <end position="268"/>
    </location>
</feature>
<dbReference type="GO" id="GO:0000166">
    <property type="term" value="F:nucleotide binding"/>
    <property type="evidence" value="ECO:0007669"/>
    <property type="project" value="InterPro"/>
</dbReference>
<dbReference type="KEGG" id="hrr:HZS55_15620"/>
<evidence type="ECO:0000313" key="4">
    <source>
        <dbReference type="Proteomes" id="UP000509667"/>
    </source>
</evidence>
<reference evidence="3 4" key="1">
    <citation type="submission" date="2020-07" db="EMBL/GenBank/DDBJ databases">
        <title>Halosimplex pelagicum sp. nov. and Halosimplex rubrum sp. nov., isolated from salted brown alga Laminaria, and emended description of the genus Halosimplex.</title>
        <authorList>
            <person name="Cui H."/>
        </authorList>
    </citation>
    <scope>NUCLEOTIDE SEQUENCE [LARGE SCALE GENOMIC DNA]</scope>
    <source>
        <strain evidence="3 4">R27</strain>
    </source>
</reference>
<feature type="domain" description="Gfo/Idh/MocA-like oxidoreductase N-terminal" evidence="1">
    <location>
        <begin position="8"/>
        <end position="122"/>
    </location>
</feature>
<dbReference type="Pfam" id="PF01408">
    <property type="entry name" value="GFO_IDH_MocA"/>
    <property type="match status" value="1"/>
</dbReference>
<dbReference type="InterPro" id="IPR000683">
    <property type="entry name" value="Gfo/Idh/MocA-like_OxRdtase_N"/>
</dbReference>
<dbReference type="GeneID" id="56079321"/>
<dbReference type="InterPro" id="IPR036291">
    <property type="entry name" value="NAD(P)-bd_dom_sf"/>
</dbReference>
<dbReference type="AlphaFoldDB" id="A0A7D5T167"/>
<evidence type="ECO:0000313" key="3">
    <source>
        <dbReference type="EMBL" id="QLH78628.1"/>
    </source>
</evidence>
<gene>
    <name evidence="3" type="ORF">HZS55_15620</name>
</gene>
<proteinExistence type="predicted"/>